<name>W1NNJ5_AMBTC</name>
<dbReference type="AlphaFoldDB" id="W1NNJ5"/>
<dbReference type="InterPro" id="IPR018247">
    <property type="entry name" value="EF_Hand_1_Ca_BS"/>
</dbReference>
<feature type="domain" description="EF-hand" evidence="4">
    <location>
        <begin position="181"/>
        <end position="215"/>
    </location>
</feature>
<gene>
    <name evidence="5" type="ORF">AMTR_s00119p00101870</name>
</gene>
<dbReference type="HOGENOM" id="CLU_1284858_0_0_1"/>
<evidence type="ECO:0000313" key="5">
    <source>
        <dbReference type="EMBL" id="ERM97253.1"/>
    </source>
</evidence>
<dbReference type="FunFam" id="1.10.238.10:FF:000003">
    <property type="entry name" value="Calmodulin A"/>
    <property type="match status" value="1"/>
</dbReference>
<dbReference type="STRING" id="13333.W1NNJ5"/>
<dbReference type="CDD" id="cd00051">
    <property type="entry name" value="EFh"/>
    <property type="match status" value="1"/>
</dbReference>
<keyword evidence="3" id="KW-0106">Calcium</keyword>
<keyword evidence="1" id="KW-0479">Metal-binding</keyword>
<proteinExistence type="predicted"/>
<dbReference type="Proteomes" id="UP000017836">
    <property type="component" value="Unassembled WGS sequence"/>
</dbReference>
<accession>W1NNJ5</accession>
<dbReference type="Pfam" id="PF13499">
    <property type="entry name" value="EF-hand_7"/>
    <property type="match status" value="1"/>
</dbReference>
<organism evidence="5 6">
    <name type="scientific">Amborella trichopoda</name>
    <dbReference type="NCBI Taxonomy" id="13333"/>
    <lineage>
        <taxon>Eukaryota</taxon>
        <taxon>Viridiplantae</taxon>
        <taxon>Streptophyta</taxon>
        <taxon>Embryophyta</taxon>
        <taxon>Tracheophyta</taxon>
        <taxon>Spermatophyta</taxon>
        <taxon>Magnoliopsida</taxon>
        <taxon>Amborellales</taxon>
        <taxon>Amborellaceae</taxon>
        <taxon>Amborella</taxon>
    </lineage>
</organism>
<keyword evidence="2" id="KW-0677">Repeat</keyword>
<reference evidence="6" key="1">
    <citation type="journal article" date="2013" name="Science">
        <title>The Amborella genome and the evolution of flowering plants.</title>
        <authorList>
            <consortium name="Amborella Genome Project"/>
        </authorList>
    </citation>
    <scope>NUCLEOTIDE SEQUENCE [LARGE SCALE GENOMIC DNA]</scope>
</reference>
<keyword evidence="6" id="KW-1185">Reference proteome</keyword>
<dbReference type="PROSITE" id="PS50222">
    <property type="entry name" value="EF_HAND_2"/>
    <property type="match status" value="2"/>
</dbReference>
<dbReference type="EMBL" id="KI396540">
    <property type="protein sequence ID" value="ERM97253.1"/>
    <property type="molecule type" value="Genomic_DNA"/>
</dbReference>
<sequence length="215" mass="24997">MVSIYVSLCDIDGFFCMYQVINWIIEFQQTCMRIRCRLRAWVGSLAHPREQEDTHPWLTAGEERESNTSNLEHCTSCNMDRKVSISNAHDIYSEVELTIDDVKMVTEILGLGIGRDEREGHSEKTCDCELLSDIAVMLEEKEASVEELKEVFHVFDEDRDGFIDAADLQRVMGILRLREAMDLAQCHKMIRAFDENRDGRIDYEEFKIMMENNLT</sequence>
<evidence type="ECO:0000259" key="4">
    <source>
        <dbReference type="PROSITE" id="PS50222"/>
    </source>
</evidence>
<dbReference type="InterPro" id="IPR002048">
    <property type="entry name" value="EF_hand_dom"/>
</dbReference>
<dbReference type="OrthoDB" id="26525at2759"/>
<evidence type="ECO:0000256" key="3">
    <source>
        <dbReference type="ARBA" id="ARBA00022837"/>
    </source>
</evidence>
<dbReference type="Gramene" id="ERM97253">
    <property type="protein sequence ID" value="ERM97253"/>
    <property type="gene ID" value="AMTR_s00119p00101870"/>
</dbReference>
<dbReference type="eggNOG" id="KOG0027">
    <property type="taxonomic scope" value="Eukaryota"/>
</dbReference>
<feature type="domain" description="EF-hand" evidence="4">
    <location>
        <begin position="143"/>
        <end position="178"/>
    </location>
</feature>
<dbReference type="PANTHER" id="PTHR10891">
    <property type="entry name" value="EF-HAND CALCIUM-BINDING DOMAIN CONTAINING PROTEIN"/>
    <property type="match status" value="1"/>
</dbReference>
<dbReference type="InterPro" id="IPR039647">
    <property type="entry name" value="EF_hand_pair_protein_CML-like"/>
</dbReference>
<dbReference type="PROSITE" id="PS00018">
    <property type="entry name" value="EF_HAND_1"/>
    <property type="match status" value="2"/>
</dbReference>
<protein>
    <recommendedName>
        <fullName evidence="4">EF-hand domain-containing protein</fullName>
    </recommendedName>
</protein>
<evidence type="ECO:0000313" key="6">
    <source>
        <dbReference type="Proteomes" id="UP000017836"/>
    </source>
</evidence>
<dbReference type="Gene3D" id="1.10.238.10">
    <property type="entry name" value="EF-hand"/>
    <property type="match status" value="1"/>
</dbReference>
<evidence type="ECO:0000256" key="1">
    <source>
        <dbReference type="ARBA" id="ARBA00022723"/>
    </source>
</evidence>
<evidence type="ECO:0000256" key="2">
    <source>
        <dbReference type="ARBA" id="ARBA00022737"/>
    </source>
</evidence>
<dbReference type="GO" id="GO:0005509">
    <property type="term" value="F:calcium ion binding"/>
    <property type="evidence" value="ECO:0000318"/>
    <property type="project" value="GO_Central"/>
</dbReference>
<dbReference type="SUPFAM" id="SSF47473">
    <property type="entry name" value="EF-hand"/>
    <property type="match status" value="1"/>
</dbReference>
<dbReference type="InterPro" id="IPR011992">
    <property type="entry name" value="EF-hand-dom_pair"/>
</dbReference>
<dbReference type="SMART" id="SM00054">
    <property type="entry name" value="EFh"/>
    <property type="match status" value="2"/>
</dbReference>